<dbReference type="GO" id="GO:0106300">
    <property type="term" value="P:protein-DNA covalent cross-linking repair"/>
    <property type="evidence" value="ECO:0007669"/>
    <property type="project" value="TreeGrafter"/>
</dbReference>
<sequence>MNGPERLLSSIRAALGYSFAHTSHSADMWEWQISSLIAFISLVLFLVAVCYILYSGLTTEVHIRTGLPPVRSITIAYKYKVGPYKESGSLFRESCSIGPKLPCIGIFYDDPKKVPAQKCRYAVGSILSESEDAHSEEQQQLYEKLGFRIFSFPEVTHVVTASFPHRTPLSIFLGVQRVYPQLNCYIKERKLCAHPFLEIYKGGMIHYMGPLARQGDFYVPEVREAQRWLLGKESEEDRRTDITGADSDSECSSVSRLPPSESRDTSPALSTTRMHSHGDRDRSWDFDHVERSDTSSVSSFEELDLDLDRTDRCDHTPQPITVSGKNNLQGQDREMMVEEE</sequence>
<dbReference type="OrthoDB" id="2140079at2759"/>
<keyword evidence="2" id="KW-0812">Transmembrane</keyword>
<feature type="compositionally biased region" description="Basic and acidic residues" evidence="1">
    <location>
        <begin position="276"/>
        <end position="293"/>
    </location>
</feature>
<dbReference type="GO" id="GO:0000421">
    <property type="term" value="C:autophagosome membrane"/>
    <property type="evidence" value="ECO:0007669"/>
    <property type="project" value="TreeGrafter"/>
</dbReference>
<feature type="compositionally biased region" description="Polar residues" evidence="1">
    <location>
        <begin position="318"/>
        <end position="330"/>
    </location>
</feature>
<dbReference type="GO" id="GO:0005789">
    <property type="term" value="C:endoplasmic reticulum membrane"/>
    <property type="evidence" value="ECO:0007669"/>
    <property type="project" value="TreeGrafter"/>
</dbReference>
<evidence type="ECO:0000313" key="3">
    <source>
        <dbReference type="RefSeq" id="XP_042589791.1"/>
    </source>
</evidence>
<gene>
    <name evidence="3" type="primary">LOC109078336</name>
</gene>
<dbReference type="Proteomes" id="UP001155660">
    <property type="component" value="Chromosome B11"/>
</dbReference>
<dbReference type="PANTHER" id="PTHR15949:SF3">
    <property type="entry name" value="TESTIS-EXPRESSED PROTEIN 264"/>
    <property type="match status" value="1"/>
</dbReference>
<dbReference type="KEGG" id="ccar:109078336"/>
<dbReference type="GO" id="GO:0005634">
    <property type="term" value="C:nucleus"/>
    <property type="evidence" value="ECO:0007669"/>
    <property type="project" value="TreeGrafter"/>
</dbReference>
<dbReference type="PANTHER" id="PTHR15949">
    <property type="entry name" value="TESTIS-EXPRESSED PROTEIN 264"/>
    <property type="match status" value="1"/>
</dbReference>
<reference evidence="3" key="1">
    <citation type="submission" date="2025-08" db="UniProtKB">
        <authorList>
            <consortium name="RefSeq"/>
        </authorList>
    </citation>
    <scope>IDENTIFICATION</scope>
    <source>
        <tissue evidence="3">Muscle</tissue>
    </source>
</reference>
<keyword evidence="2" id="KW-0472">Membrane</keyword>
<feature type="compositionally biased region" description="Basic and acidic residues" evidence="1">
    <location>
        <begin position="306"/>
        <end position="315"/>
    </location>
</feature>
<dbReference type="RefSeq" id="XP_042589791.1">
    <property type="nucleotide sequence ID" value="XM_042733857.1"/>
</dbReference>
<dbReference type="GO" id="GO:0061709">
    <property type="term" value="P:reticulophagy"/>
    <property type="evidence" value="ECO:0007669"/>
    <property type="project" value="TreeGrafter"/>
</dbReference>
<feature type="compositionally biased region" description="Basic and acidic residues" evidence="1">
    <location>
        <begin position="331"/>
        <end position="340"/>
    </location>
</feature>
<protein>
    <submittedName>
        <fullName evidence="3">Testis-expressed protein 264 homolog</fullName>
    </submittedName>
</protein>
<keyword evidence="2" id="KW-1133">Transmembrane helix</keyword>
<dbReference type="GeneID" id="109078336"/>
<evidence type="ECO:0000256" key="1">
    <source>
        <dbReference type="SAM" id="MobiDB-lite"/>
    </source>
</evidence>
<feature type="transmembrane region" description="Helical" evidence="2">
    <location>
        <begin position="36"/>
        <end position="54"/>
    </location>
</feature>
<proteinExistence type="predicted"/>
<name>A0A9R0AAJ9_CYPCA</name>
<evidence type="ECO:0000256" key="2">
    <source>
        <dbReference type="SAM" id="Phobius"/>
    </source>
</evidence>
<dbReference type="AlphaFoldDB" id="A0A9R0AAJ9"/>
<organism evidence="3">
    <name type="scientific">Cyprinus carpio</name>
    <name type="common">Common carp</name>
    <dbReference type="NCBI Taxonomy" id="7962"/>
    <lineage>
        <taxon>Eukaryota</taxon>
        <taxon>Metazoa</taxon>
        <taxon>Chordata</taxon>
        <taxon>Craniata</taxon>
        <taxon>Vertebrata</taxon>
        <taxon>Euteleostomi</taxon>
        <taxon>Actinopterygii</taxon>
        <taxon>Neopterygii</taxon>
        <taxon>Teleostei</taxon>
        <taxon>Ostariophysi</taxon>
        <taxon>Cypriniformes</taxon>
        <taxon>Cyprinidae</taxon>
        <taxon>Cyprininae</taxon>
        <taxon>Cyprinus</taxon>
    </lineage>
</organism>
<dbReference type="GO" id="GO:0005657">
    <property type="term" value="C:replication fork"/>
    <property type="evidence" value="ECO:0007669"/>
    <property type="project" value="TreeGrafter"/>
</dbReference>
<accession>A0A9R0AAJ9</accession>
<feature type="region of interest" description="Disordered" evidence="1">
    <location>
        <begin position="234"/>
        <end position="340"/>
    </location>
</feature>